<dbReference type="EMBL" id="JBFOCI010000007">
    <property type="protein sequence ID" value="MEW9808321.1"/>
    <property type="molecule type" value="Genomic_DNA"/>
</dbReference>
<feature type="chain" id="PRO_5046593542" evidence="1">
    <location>
        <begin position="21"/>
        <end position="204"/>
    </location>
</feature>
<organism evidence="2 3">
    <name type="scientific">Mesorhizobium marinum</name>
    <dbReference type="NCBI Taxonomy" id="3228790"/>
    <lineage>
        <taxon>Bacteria</taxon>
        <taxon>Pseudomonadati</taxon>
        <taxon>Pseudomonadota</taxon>
        <taxon>Alphaproteobacteria</taxon>
        <taxon>Hyphomicrobiales</taxon>
        <taxon>Phyllobacteriaceae</taxon>
        <taxon>Mesorhizobium</taxon>
    </lineage>
</organism>
<dbReference type="GO" id="GO:0008233">
    <property type="term" value="F:peptidase activity"/>
    <property type="evidence" value="ECO:0007669"/>
    <property type="project" value="UniProtKB-KW"/>
</dbReference>
<dbReference type="GO" id="GO:0006508">
    <property type="term" value="P:proteolysis"/>
    <property type="evidence" value="ECO:0007669"/>
    <property type="project" value="UniProtKB-KW"/>
</dbReference>
<dbReference type="Pfam" id="PF06037">
    <property type="entry name" value="DUF922"/>
    <property type="match status" value="1"/>
</dbReference>
<accession>A0ABV3R4S2</accession>
<keyword evidence="1" id="KW-0732">Signal</keyword>
<gene>
    <name evidence="2" type="ORF">ABUE31_20210</name>
</gene>
<evidence type="ECO:0000256" key="1">
    <source>
        <dbReference type="SAM" id="SignalP"/>
    </source>
</evidence>
<keyword evidence="2" id="KW-0378">Hydrolase</keyword>
<sequence>MIRTLLAVAFMGLAILPASAENVSKTYSYFSVGGRTLEELEAELNRRGPTVKSTGQRHPGATQMQFNTRIGYAEQKGTCRVAEATVTVKATVILPRWRQRARADQDTRLVWDSLSIDIKRHEEQHVRIASDYARQLERKLMRIGRQKSCAIAAGKAKATADAVLKKHDRAQAKFDRIESANFEKRILRLMRQRINRIQSGEIAG</sequence>
<name>A0ABV3R4S2_9HYPH</name>
<proteinExistence type="predicted"/>
<evidence type="ECO:0000313" key="3">
    <source>
        <dbReference type="Proteomes" id="UP001556196"/>
    </source>
</evidence>
<dbReference type="InterPro" id="IPR010321">
    <property type="entry name" value="DUF922"/>
</dbReference>
<keyword evidence="2" id="KW-0645">Protease</keyword>
<reference evidence="2 3" key="1">
    <citation type="submission" date="2024-06" db="EMBL/GenBank/DDBJ databases">
        <authorList>
            <person name="Tuo L."/>
        </authorList>
    </citation>
    <scope>NUCLEOTIDE SEQUENCE [LARGE SCALE GENOMIC DNA]</scope>
    <source>
        <strain evidence="2 3">ZMM04-5</strain>
    </source>
</reference>
<dbReference type="Proteomes" id="UP001556196">
    <property type="component" value="Unassembled WGS sequence"/>
</dbReference>
<dbReference type="PIRSF" id="PIRSF010521">
    <property type="entry name" value="DUF922_bac"/>
    <property type="match status" value="1"/>
</dbReference>
<comment type="caution">
    <text evidence="2">The sequence shown here is derived from an EMBL/GenBank/DDBJ whole genome shotgun (WGS) entry which is preliminary data.</text>
</comment>
<evidence type="ECO:0000313" key="2">
    <source>
        <dbReference type="EMBL" id="MEW9808321.1"/>
    </source>
</evidence>
<dbReference type="RefSeq" id="WP_367725541.1">
    <property type="nucleotide sequence ID" value="NZ_JBFOCI010000007.1"/>
</dbReference>
<feature type="signal peptide" evidence="1">
    <location>
        <begin position="1"/>
        <end position="20"/>
    </location>
</feature>
<keyword evidence="3" id="KW-1185">Reference proteome</keyword>
<protein>
    <submittedName>
        <fullName evidence="2">DUF922 domain-containing Zn-dependent protease</fullName>
    </submittedName>
</protein>